<organism evidence="3 4">
    <name type="scientific">Hevea brasiliensis</name>
    <name type="common">Para rubber tree</name>
    <name type="synonym">Siphonia brasiliensis</name>
    <dbReference type="NCBI Taxonomy" id="3981"/>
    <lineage>
        <taxon>Eukaryota</taxon>
        <taxon>Viridiplantae</taxon>
        <taxon>Streptophyta</taxon>
        <taxon>Embryophyta</taxon>
        <taxon>Tracheophyta</taxon>
        <taxon>Spermatophyta</taxon>
        <taxon>Magnoliopsida</taxon>
        <taxon>eudicotyledons</taxon>
        <taxon>Gunneridae</taxon>
        <taxon>Pentapetalae</taxon>
        <taxon>rosids</taxon>
        <taxon>fabids</taxon>
        <taxon>Malpighiales</taxon>
        <taxon>Euphorbiaceae</taxon>
        <taxon>Crotonoideae</taxon>
        <taxon>Micrandreae</taxon>
        <taxon>Hevea</taxon>
    </lineage>
</organism>
<evidence type="ECO:0000313" key="4">
    <source>
        <dbReference type="Proteomes" id="UP000467840"/>
    </source>
</evidence>
<comment type="caution">
    <text evidence="3">The sequence shown here is derived from an EMBL/GenBank/DDBJ whole genome shotgun (WGS) entry which is preliminary data.</text>
</comment>
<dbReference type="GO" id="GO:0004523">
    <property type="term" value="F:RNA-DNA hybrid ribonuclease activity"/>
    <property type="evidence" value="ECO:0007669"/>
    <property type="project" value="InterPro"/>
</dbReference>
<feature type="region of interest" description="Disordered" evidence="1">
    <location>
        <begin position="59"/>
        <end position="78"/>
    </location>
</feature>
<dbReference type="AlphaFoldDB" id="A0A6A6ME28"/>
<protein>
    <recommendedName>
        <fullName evidence="2">RNase H type-1 domain-containing protein</fullName>
    </recommendedName>
</protein>
<dbReference type="Pfam" id="PF13456">
    <property type="entry name" value="RVT_3"/>
    <property type="match status" value="1"/>
</dbReference>
<reference evidence="3 4" key="1">
    <citation type="journal article" date="2020" name="Mol. Plant">
        <title>The Chromosome-Based Rubber Tree Genome Provides New Insights into Spurge Genome Evolution and Rubber Biosynthesis.</title>
        <authorList>
            <person name="Liu J."/>
            <person name="Shi C."/>
            <person name="Shi C.C."/>
            <person name="Li W."/>
            <person name="Zhang Q.J."/>
            <person name="Zhang Y."/>
            <person name="Li K."/>
            <person name="Lu H.F."/>
            <person name="Shi C."/>
            <person name="Zhu S.T."/>
            <person name="Xiao Z.Y."/>
            <person name="Nan H."/>
            <person name="Yue Y."/>
            <person name="Zhu X.G."/>
            <person name="Wu Y."/>
            <person name="Hong X.N."/>
            <person name="Fan G.Y."/>
            <person name="Tong Y."/>
            <person name="Zhang D."/>
            <person name="Mao C.L."/>
            <person name="Liu Y.L."/>
            <person name="Hao S.J."/>
            <person name="Liu W.Q."/>
            <person name="Lv M.Q."/>
            <person name="Zhang H.B."/>
            <person name="Liu Y."/>
            <person name="Hu-Tang G.R."/>
            <person name="Wang J.P."/>
            <person name="Wang J.H."/>
            <person name="Sun Y.H."/>
            <person name="Ni S.B."/>
            <person name="Chen W.B."/>
            <person name="Zhang X.C."/>
            <person name="Jiao Y.N."/>
            <person name="Eichler E.E."/>
            <person name="Li G.H."/>
            <person name="Liu X."/>
            <person name="Gao L.Z."/>
        </authorList>
    </citation>
    <scope>NUCLEOTIDE SEQUENCE [LARGE SCALE GENOMIC DNA]</scope>
    <source>
        <strain evidence="4">cv. GT1</strain>
        <tissue evidence="3">Leaf</tissue>
    </source>
</reference>
<accession>A0A6A6ME28</accession>
<evidence type="ECO:0000256" key="1">
    <source>
        <dbReference type="SAM" id="MobiDB-lite"/>
    </source>
</evidence>
<dbReference type="Proteomes" id="UP000467840">
    <property type="component" value="Chromosome 14"/>
</dbReference>
<dbReference type="EMBL" id="JAAGAX010000006">
    <property type="protein sequence ID" value="KAF2310486.1"/>
    <property type="molecule type" value="Genomic_DNA"/>
</dbReference>
<name>A0A6A6ME28_HEVBR</name>
<dbReference type="InterPro" id="IPR052929">
    <property type="entry name" value="RNase_H-like_EbsB-rel"/>
</dbReference>
<gene>
    <name evidence="3" type="ORF">GH714_012865</name>
</gene>
<keyword evidence="4" id="KW-1185">Reference proteome</keyword>
<dbReference type="GO" id="GO:0003676">
    <property type="term" value="F:nucleic acid binding"/>
    <property type="evidence" value="ECO:0007669"/>
    <property type="project" value="InterPro"/>
</dbReference>
<dbReference type="PANTHER" id="PTHR47074">
    <property type="entry name" value="BNAC02G40300D PROTEIN"/>
    <property type="match status" value="1"/>
</dbReference>
<proteinExistence type="predicted"/>
<evidence type="ECO:0000313" key="3">
    <source>
        <dbReference type="EMBL" id="KAF2310486.1"/>
    </source>
</evidence>
<dbReference type="PANTHER" id="PTHR47074:SF11">
    <property type="entry name" value="REVERSE TRANSCRIPTASE-LIKE PROTEIN"/>
    <property type="match status" value="1"/>
</dbReference>
<evidence type="ECO:0000259" key="2">
    <source>
        <dbReference type="Pfam" id="PF13456"/>
    </source>
</evidence>
<sequence length="167" mass="18009">MDVFMLAAIAMSSGERSSWFGALNLVLSVPYVLLKNLLFTYVVTGHRAGALNSEFQQTRRGKGDALRPSGRSHTSSWAPRPKGIVMLNTDVAIVSPNIVQLGVVFRDASGLFLAAASNSMCGSWGPAVSEAMAISYGLQLAVDLSFRSLLVESVVCMWCNCFSQDRL</sequence>
<dbReference type="InterPro" id="IPR002156">
    <property type="entry name" value="RNaseH_domain"/>
</dbReference>
<feature type="domain" description="RNase H type-1" evidence="2">
    <location>
        <begin position="89"/>
        <end position="153"/>
    </location>
</feature>